<comment type="caution">
    <text evidence="2">The sequence shown here is derived from an EMBL/GenBank/DDBJ whole genome shotgun (WGS) entry which is preliminary data.</text>
</comment>
<sequence length="72" mass="7507">MSEENATMGTTGTPGGDGASVIDEEDRPNGSARGVYTPYGLGGEVDDPAMPFDKKVDSEGKLHLPRNAVQRG</sequence>
<reference evidence="3" key="1">
    <citation type="journal article" date="2019" name="Int. J. Syst. Evol. Microbiol.">
        <title>The Global Catalogue of Microorganisms (GCM) 10K type strain sequencing project: providing services to taxonomists for standard genome sequencing and annotation.</title>
        <authorList>
            <consortium name="The Broad Institute Genomics Platform"/>
            <consortium name="The Broad Institute Genome Sequencing Center for Infectious Disease"/>
            <person name="Wu L."/>
            <person name="Ma J."/>
        </authorList>
    </citation>
    <scope>NUCLEOTIDE SEQUENCE [LARGE SCALE GENOMIC DNA]</scope>
    <source>
        <strain evidence="3">JCM 3272</strain>
    </source>
</reference>
<evidence type="ECO:0000313" key="3">
    <source>
        <dbReference type="Proteomes" id="UP001501444"/>
    </source>
</evidence>
<dbReference type="EMBL" id="BAAARV010000012">
    <property type="protein sequence ID" value="GAA2333590.1"/>
    <property type="molecule type" value="Genomic_DNA"/>
</dbReference>
<protein>
    <submittedName>
        <fullName evidence="2">Uncharacterized protein</fullName>
    </submittedName>
</protein>
<evidence type="ECO:0000256" key="1">
    <source>
        <dbReference type="SAM" id="MobiDB-lite"/>
    </source>
</evidence>
<accession>A0ABP5SKV9</accession>
<organism evidence="2 3">
    <name type="scientific">Dactylosporangium salmoneum</name>
    <dbReference type="NCBI Taxonomy" id="53361"/>
    <lineage>
        <taxon>Bacteria</taxon>
        <taxon>Bacillati</taxon>
        <taxon>Actinomycetota</taxon>
        <taxon>Actinomycetes</taxon>
        <taxon>Micromonosporales</taxon>
        <taxon>Micromonosporaceae</taxon>
        <taxon>Dactylosporangium</taxon>
    </lineage>
</organism>
<gene>
    <name evidence="2" type="ORF">GCM10010170_012890</name>
</gene>
<name>A0ABP5SKV9_9ACTN</name>
<keyword evidence="3" id="KW-1185">Reference proteome</keyword>
<proteinExistence type="predicted"/>
<dbReference type="Proteomes" id="UP001501444">
    <property type="component" value="Unassembled WGS sequence"/>
</dbReference>
<feature type="compositionally biased region" description="Basic and acidic residues" evidence="1">
    <location>
        <begin position="52"/>
        <end position="62"/>
    </location>
</feature>
<dbReference type="RefSeq" id="WP_344611306.1">
    <property type="nucleotide sequence ID" value="NZ_BAAARV010000012.1"/>
</dbReference>
<feature type="region of interest" description="Disordered" evidence="1">
    <location>
        <begin position="1"/>
        <end position="72"/>
    </location>
</feature>
<evidence type="ECO:0000313" key="2">
    <source>
        <dbReference type="EMBL" id="GAA2333590.1"/>
    </source>
</evidence>